<evidence type="ECO:0000256" key="2">
    <source>
        <dbReference type="ARBA" id="ARBA00022801"/>
    </source>
</evidence>
<dbReference type="PROSITE" id="PS01173">
    <property type="entry name" value="LIPASE_GDXG_HIS"/>
    <property type="match status" value="1"/>
</dbReference>
<reference evidence="5 6" key="1">
    <citation type="submission" date="2019-03" db="EMBL/GenBank/DDBJ databases">
        <title>Genomic Encyclopedia of Type Strains, Phase IV (KMG-IV): sequencing the most valuable type-strain genomes for metagenomic binning, comparative biology and taxonomic classification.</title>
        <authorList>
            <person name="Goeker M."/>
        </authorList>
    </citation>
    <scope>NUCLEOTIDE SEQUENCE [LARGE SCALE GENOMIC DNA]</scope>
    <source>
        <strain evidence="5 6">DSM 104836</strain>
    </source>
</reference>
<organism evidence="5 6">
    <name type="scientific">Primorskyibacter sedentarius</name>
    <dbReference type="NCBI Taxonomy" id="745311"/>
    <lineage>
        <taxon>Bacteria</taxon>
        <taxon>Pseudomonadati</taxon>
        <taxon>Pseudomonadota</taxon>
        <taxon>Alphaproteobacteria</taxon>
        <taxon>Rhodobacterales</taxon>
        <taxon>Roseobacteraceae</taxon>
        <taxon>Primorskyibacter</taxon>
    </lineage>
</organism>
<protein>
    <submittedName>
        <fullName evidence="5">Acetyl esterase</fullName>
    </submittedName>
</protein>
<proteinExistence type="inferred from homology"/>
<accession>A0A4R3IXD0</accession>
<dbReference type="GO" id="GO:0016787">
    <property type="term" value="F:hydrolase activity"/>
    <property type="evidence" value="ECO:0007669"/>
    <property type="project" value="UniProtKB-KW"/>
</dbReference>
<dbReference type="InterPro" id="IPR033140">
    <property type="entry name" value="Lipase_GDXG_put_SER_AS"/>
</dbReference>
<dbReference type="RefSeq" id="WP_132248698.1">
    <property type="nucleotide sequence ID" value="NZ_SLZU01000031.1"/>
</dbReference>
<gene>
    <name evidence="5" type="ORF">EDD52_13110</name>
</gene>
<evidence type="ECO:0000259" key="4">
    <source>
        <dbReference type="Pfam" id="PF07859"/>
    </source>
</evidence>
<dbReference type="InterPro" id="IPR002168">
    <property type="entry name" value="Lipase_GDXG_HIS_AS"/>
</dbReference>
<feature type="active site" evidence="3">
    <location>
        <position position="157"/>
    </location>
</feature>
<evidence type="ECO:0000256" key="3">
    <source>
        <dbReference type="PROSITE-ProRule" id="PRU10038"/>
    </source>
</evidence>
<dbReference type="Proteomes" id="UP000295696">
    <property type="component" value="Unassembled WGS sequence"/>
</dbReference>
<dbReference type="PROSITE" id="PS01174">
    <property type="entry name" value="LIPASE_GDXG_SER"/>
    <property type="match status" value="1"/>
</dbReference>
<dbReference type="InterPro" id="IPR013094">
    <property type="entry name" value="AB_hydrolase_3"/>
</dbReference>
<sequence>MIKHAMSEYKERVSAIRGGKKTRPTDPNARRAQFEAYADMFKEPYPESLEVRNWFVAAPGREIPIRIYRQKSEGPQPTILYFHGGGYMSGSLYTHDTVVANIAEGTGAQVIAVHYRRTPENPYPAAVDDGFFMLNWMIVNAEMFGIDTDNLALAGDSAGGGLTAALSLMARDRNGPKLKMQILLYPGPMNTDMETDSYVRINHDPQFNKNDLEFYMRAYLSGNMDSKDPYAVPLQATNYGDLPPAFVHIAELDPLYDEGVLWCERINAAGGQAELRIAENLEHSFLRAVTISPEAKVEAGVLYAAIRKGMSLD</sequence>
<evidence type="ECO:0000313" key="6">
    <source>
        <dbReference type="Proteomes" id="UP000295696"/>
    </source>
</evidence>
<dbReference type="InterPro" id="IPR050300">
    <property type="entry name" value="GDXG_lipolytic_enzyme"/>
</dbReference>
<name>A0A4R3IXD0_9RHOB</name>
<dbReference type="OrthoDB" id="9806180at2"/>
<comment type="caution">
    <text evidence="5">The sequence shown here is derived from an EMBL/GenBank/DDBJ whole genome shotgun (WGS) entry which is preliminary data.</text>
</comment>
<keyword evidence="6" id="KW-1185">Reference proteome</keyword>
<comment type="similarity">
    <text evidence="1">Belongs to the 'GDXG' lipolytic enzyme family.</text>
</comment>
<dbReference type="InterPro" id="IPR029058">
    <property type="entry name" value="AB_hydrolase_fold"/>
</dbReference>
<dbReference type="PANTHER" id="PTHR48081:SF8">
    <property type="entry name" value="ALPHA_BETA HYDROLASE FOLD-3 DOMAIN-CONTAINING PROTEIN-RELATED"/>
    <property type="match status" value="1"/>
</dbReference>
<evidence type="ECO:0000313" key="5">
    <source>
        <dbReference type="EMBL" id="TCS55258.1"/>
    </source>
</evidence>
<dbReference type="EMBL" id="SLZU01000031">
    <property type="protein sequence ID" value="TCS55258.1"/>
    <property type="molecule type" value="Genomic_DNA"/>
</dbReference>
<dbReference type="PANTHER" id="PTHR48081">
    <property type="entry name" value="AB HYDROLASE SUPERFAMILY PROTEIN C4A8.06C"/>
    <property type="match status" value="1"/>
</dbReference>
<feature type="domain" description="Alpha/beta hydrolase fold-3" evidence="4">
    <location>
        <begin position="79"/>
        <end position="286"/>
    </location>
</feature>
<evidence type="ECO:0000256" key="1">
    <source>
        <dbReference type="ARBA" id="ARBA00010515"/>
    </source>
</evidence>
<keyword evidence="2" id="KW-0378">Hydrolase</keyword>
<dbReference type="Gene3D" id="3.40.50.1820">
    <property type="entry name" value="alpha/beta hydrolase"/>
    <property type="match status" value="1"/>
</dbReference>
<dbReference type="Pfam" id="PF07859">
    <property type="entry name" value="Abhydrolase_3"/>
    <property type="match status" value="1"/>
</dbReference>
<dbReference type="SUPFAM" id="SSF53474">
    <property type="entry name" value="alpha/beta-Hydrolases"/>
    <property type="match status" value="1"/>
</dbReference>
<dbReference type="AlphaFoldDB" id="A0A4R3IXD0"/>